<keyword evidence="2" id="KW-0413">Isomerase</keyword>
<dbReference type="Gene3D" id="3.20.20.10">
    <property type="entry name" value="Alanine racemase"/>
    <property type="match status" value="1"/>
</dbReference>
<dbReference type="InterPro" id="IPR051466">
    <property type="entry name" value="D-amino_acid_metab_enzyme"/>
</dbReference>
<dbReference type="EMBL" id="JAQQXS010000002">
    <property type="protein sequence ID" value="MDC8783956.1"/>
    <property type="molecule type" value="Genomic_DNA"/>
</dbReference>
<dbReference type="PANTHER" id="PTHR28004">
    <property type="entry name" value="ZGC:162816-RELATED"/>
    <property type="match status" value="1"/>
</dbReference>
<organism evidence="2 3">
    <name type="scientific">Roseateles koreensis</name>
    <dbReference type="NCBI Taxonomy" id="2987526"/>
    <lineage>
        <taxon>Bacteria</taxon>
        <taxon>Pseudomonadati</taxon>
        <taxon>Pseudomonadota</taxon>
        <taxon>Betaproteobacteria</taxon>
        <taxon>Burkholderiales</taxon>
        <taxon>Sphaerotilaceae</taxon>
        <taxon>Roseateles</taxon>
    </lineage>
</organism>
<dbReference type="InterPro" id="IPR001608">
    <property type="entry name" value="Ala_racemase_N"/>
</dbReference>
<dbReference type="Pfam" id="PF01168">
    <property type="entry name" value="Ala_racemase_N"/>
    <property type="match status" value="1"/>
</dbReference>
<evidence type="ECO:0000313" key="3">
    <source>
        <dbReference type="Proteomes" id="UP001219862"/>
    </source>
</evidence>
<dbReference type="PANTHER" id="PTHR28004:SF2">
    <property type="entry name" value="D-SERINE DEHYDRATASE"/>
    <property type="match status" value="1"/>
</dbReference>
<dbReference type="GO" id="GO:0008784">
    <property type="term" value="F:alanine racemase activity"/>
    <property type="evidence" value="ECO:0007669"/>
    <property type="project" value="UniProtKB-EC"/>
</dbReference>
<protein>
    <submittedName>
        <fullName evidence="2">Alanine racemase</fullName>
        <ecNumber evidence="2">5.1.1.1</ecNumber>
    </submittedName>
</protein>
<gene>
    <name evidence="2" type="ORF">PRZ01_01975</name>
</gene>
<comment type="caution">
    <text evidence="2">The sequence shown here is derived from an EMBL/GenBank/DDBJ whole genome shotgun (WGS) entry which is preliminary data.</text>
</comment>
<name>A0ABT5KM19_9BURK</name>
<sequence>MVSRRNVMVGGGVLLAAGGLVAKPGDKGGAYSPYFAGLNQMLRGQEIDRPVLLIDLDRLDRNIDRVCQSAAVAPAKTYRIVVKSVPAPALVDYIAQRADTQALMCFHRPFLQAMATLRPDADILMGKPMPVSAAKRFYAEHKGPFDPSRQLQWLIDTDERLAQYLALAQSLNTRLRVNFELDVGLRRGGYGAPEALKAALTLVQNNPQHLEFAGFMGYDAHLMGLPGFLAERELPKIKDRYAACRDFVQQAFAPLLNERVCFNGAGSPTFRHYEGDSRTLNDISAGSCLMAPKHYDLPILHDFEPSAFIASPVLKRLQGGRLPALDSVGPLIRAWDPNQAQMLFAYSGNWLAEPESPPGLTPHWAYVSSNQQGYMASNAVPLAVDDFIFLRPVQSEAVLLQFGDLVAFRGDKIAARWPVLPVGV</sequence>
<keyword evidence="3" id="KW-1185">Reference proteome</keyword>
<dbReference type="EC" id="5.1.1.1" evidence="2"/>
<evidence type="ECO:0000259" key="1">
    <source>
        <dbReference type="Pfam" id="PF01168"/>
    </source>
</evidence>
<dbReference type="InterPro" id="IPR029066">
    <property type="entry name" value="PLP-binding_barrel"/>
</dbReference>
<reference evidence="2 3" key="1">
    <citation type="submission" date="2022-10" db="EMBL/GenBank/DDBJ databases">
        <title>paucibacter sp. hw8 Genome sequencing.</title>
        <authorList>
            <person name="Park S."/>
        </authorList>
    </citation>
    <scope>NUCLEOTIDE SEQUENCE [LARGE SCALE GENOMIC DNA]</scope>
    <source>
        <strain evidence="3">hw8</strain>
    </source>
</reference>
<proteinExistence type="predicted"/>
<dbReference type="Proteomes" id="UP001219862">
    <property type="component" value="Unassembled WGS sequence"/>
</dbReference>
<accession>A0ABT5KM19</accession>
<evidence type="ECO:0000313" key="2">
    <source>
        <dbReference type="EMBL" id="MDC8783956.1"/>
    </source>
</evidence>
<dbReference type="RefSeq" id="WP_273595081.1">
    <property type="nucleotide sequence ID" value="NZ_JAQQXS010000002.1"/>
</dbReference>
<dbReference type="SUPFAM" id="SSF51419">
    <property type="entry name" value="PLP-binding barrel"/>
    <property type="match status" value="1"/>
</dbReference>
<feature type="domain" description="Alanine racemase N-terminal" evidence="1">
    <location>
        <begin position="54"/>
        <end position="274"/>
    </location>
</feature>